<proteinExistence type="predicted"/>
<evidence type="ECO:0000313" key="3">
    <source>
        <dbReference type="Proteomes" id="UP001217089"/>
    </source>
</evidence>
<evidence type="ECO:0000313" key="2">
    <source>
        <dbReference type="EMBL" id="KAJ8318138.1"/>
    </source>
</evidence>
<protein>
    <submittedName>
        <fullName evidence="2">Uncharacterized protein</fullName>
    </submittedName>
</protein>
<dbReference type="EMBL" id="JARBDR010000214">
    <property type="protein sequence ID" value="KAJ8318138.1"/>
    <property type="molecule type" value="Genomic_DNA"/>
</dbReference>
<feature type="chain" id="PRO_5045837093" evidence="1">
    <location>
        <begin position="25"/>
        <end position="100"/>
    </location>
</feature>
<keyword evidence="3" id="KW-1185">Reference proteome</keyword>
<evidence type="ECO:0000256" key="1">
    <source>
        <dbReference type="SAM" id="SignalP"/>
    </source>
</evidence>
<sequence length="100" mass="10881">MRIPSAASQIVIVILDNVCCVTDSDCNTGQCCNNYHGPMIVSKRVCENYKVMDDYCSPLEKMNGHCSCGPGLSCQFVPASTTMSAKRKIYMPGPGSYKCI</sequence>
<gene>
    <name evidence="2" type="ORF">KUTeg_003229</name>
</gene>
<name>A0ABQ9FLJ4_TEGGR</name>
<feature type="signal peptide" evidence="1">
    <location>
        <begin position="1"/>
        <end position="24"/>
    </location>
</feature>
<comment type="caution">
    <text evidence="2">The sequence shown here is derived from an EMBL/GenBank/DDBJ whole genome shotgun (WGS) entry which is preliminary data.</text>
</comment>
<dbReference type="Proteomes" id="UP001217089">
    <property type="component" value="Unassembled WGS sequence"/>
</dbReference>
<keyword evidence="1" id="KW-0732">Signal</keyword>
<organism evidence="2 3">
    <name type="scientific">Tegillarca granosa</name>
    <name type="common">Malaysian cockle</name>
    <name type="synonym">Anadara granosa</name>
    <dbReference type="NCBI Taxonomy" id="220873"/>
    <lineage>
        <taxon>Eukaryota</taxon>
        <taxon>Metazoa</taxon>
        <taxon>Spiralia</taxon>
        <taxon>Lophotrochozoa</taxon>
        <taxon>Mollusca</taxon>
        <taxon>Bivalvia</taxon>
        <taxon>Autobranchia</taxon>
        <taxon>Pteriomorphia</taxon>
        <taxon>Arcoida</taxon>
        <taxon>Arcoidea</taxon>
        <taxon>Arcidae</taxon>
        <taxon>Tegillarca</taxon>
    </lineage>
</organism>
<dbReference type="Gene3D" id="2.10.80.10">
    <property type="entry name" value="Lipase, subunit A"/>
    <property type="match status" value="1"/>
</dbReference>
<accession>A0ABQ9FLJ4</accession>
<reference evidence="2 3" key="1">
    <citation type="submission" date="2022-12" db="EMBL/GenBank/DDBJ databases">
        <title>Chromosome-level genome of Tegillarca granosa.</title>
        <authorList>
            <person name="Kim J."/>
        </authorList>
    </citation>
    <scope>NUCLEOTIDE SEQUENCE [LARGE SCALE GENOMIC DNA]</scope>
    <source>
        <strain evidence="2">Teg-2019</strain>
        <tissue evidence="2">Adductor muscle</tissue>
    </source>
</reference>